<name>A0ABS5ZJR6_9GAMM</name>
<reference evidence="8 9" key="1">
    <citation type="submission" date="2021-04" db="EMBL/GenBank/DDBJ databases">
        <authorList>
            <person name="Pira H."/>
            <person name="Risdian C."/>
            <person name="Wink J."/>
        </authorList>
    </citation>
    <scope>NUCLEOTIDE SEQUENCE [LARGE SCALE GENOMIC DNA]</scope>
    <source>
        <strain evidence="8 9">WH53</strain>
    </source>
</reference>
<keyword evidence="2" id="KW-1003">Cell membrane</keyword>
<dbReference type="PANTHER" id="PTHR36115:SF9">
    <property type="entry name" value="LMO1584 PROTEIN"/>
    <property type="match status" value="1"/>
</dbReference>
<evidence type="ECO:0000256" key="4">
    <source>
        <dbReference type="ARBA" id="ARBA00022989"/>
    </source>
</evidence>
<dbReference type="Pfam" id="PF06271">
    <property type="entry name" value="RDD"/>
    <property type="match status" value="1"/>
</dbReference>
<evidence type="ECO:0000313" key="8">
    <source>
        <dbReference type="EMBL" id="MBU2714063.1"/>
    </source>
</evidence>
<gene>
    <name evidence="8" type="ORF">KCG35_23720</name>
</gene>
<sequence>MTSSTGRTEVKFEVIGTMLLLLIILLYWIGMEASKYRATFGKLAVGIVIVNENVERIGIWLVISRNILKWLFTIIFCPIFIFVAFSRYKQGVHDLIAHTYVVKHSTVK</sequence>
<dbReference type="EMBL" id="JAGSOY010000144">
    <property type="protein sequence ID" value="MBU2714063.1"/>
    <property type="molecule type" value="Genomic_DNA"/>
</dbReference>
<feature type="transmembrane region" description="Helical" evidence="6">
    <location>
        <begin position="12"/>
        <end position="30"/>
    </location>
</feature>
<feature type="transmembrane region" description="Helical" evidence="6">
    <location>
        <begin position="67"/>
        <end position="85"/>
    </location>
</feature>
<protein>
    <submittedName>
        <fullName evidence="8">RDD family protein</fullName>
    </submittedName>
</protein>
<dbReference type="InterPro" id="IPR051791">
    <property type="entry name" value="Pra-immunoreactive"/>
</dbReference>
<evidence type="ECO:0000259" key="7">
    <source>
        <dbReference type="Pfam" id="PF06271"/>
    </source>
</evidence>
<proteinExistence type="predicted"/>
<organism evidence="8 9">
    <name type="scientific">Zooshikella harenae</name>
    <dbReference type="NCBI Taxonomy" id="2827238"/>
    <lineage>
        <taxon>Bacteria</taxon>
        <taxon>Pseudomonadati</taxon>
        <taxon>Pseudomonadota</taxon>
        <taxon>Gammaproteobacteria</taxon>
        <taxon>Oceanospirillales</taxon>
        <taxon>Zooshikellaceae</taxon>
        <taxon>Zooshikella</taxon>
    </lineage>
</organism>
<keyword evidence="3 6" id="KW-0812">Transmembrane</keyword>
<dbReference type="Proteomes" id="UP000690515">
    <property type="component" value="Unassembled WGS sequence"/>
</dbReference>
<keyword evidence="4 6" id="KW-1133">Transmembrane helix</keyword>
<evidence type="ECO:0000256" key="2">
    <source>
        <dbReference type="ARBA" id="ARBA00022475"/>
    </source>
</evidence>
<comment type="subcellular location">
    <subcellularLocation>
        <location evidence="1">Cell membrane</location>
        <topology evidence="1">Multi-pass membrane protein</topology>
    </subcellularLocation>
</comment>
<comment type="caution">
    <text evidence="8">The sequence shown here is derived from an EMBL/GenBank/DDBJ whole genome shotgun (WGS) entry which is preliminary data.</text>
</comment>
<evidence type="ECO:0000313" key="9">
    <source>
        <dbReference type="Proteomes" id="UP000690515"/>
    </source>
</evidence>
<evidence type="ECO:0000256" key="1">
    <source>
        <dbReference type="ARBA" id="ARBA00004651"/>
    </source>
</evidence>
<keyword evidence="9" id="KW-1185">Reference proteome</keyword>
<accession>A0ABS5ZJR6</accession>
<dbReference type="PANTHER" id="PTHR36115">
    <property type="entry name" value="PROLINE-RICH ANTIGEN HOMOLOG-RELATED"/>
    <property type="match status" value="1"/>
</dbReference>
<keyword evidence="5 6" id="KW-0472">Membrane</keyword>
<evidence type="ECO:0000256" key="3">
    <source>
        <dbReference type="ARBA" id="ARBA00022692"/>
    </source>
</evidence>
<feature type="domain" description="RDD" evidence="7">
    <location>
        <begin position="17"/>
        <end position="97"/>
    </location>
</feature>
<dbReference type="InterPro" id="IPR010432">
    <property type="entry name" value="RDD"/>
</dbReference>
<evidence type="ECO:0000256" key="5">
    <source>
        <dbReference type="ARBA" id="ARBA00023136"/>
    </source>
</evidence>
<evidence type="ECO:0000256" key="6">
    <source>
        <dbReference type="SAM" id="Phobius"/>
    </source>
</evidence>